<dbReference type="PROSITE" id="PS50174">
    <property type="entry name" value="G_PATCH"/>
    <property type="match status" value="1"/>
</dbReference>
<dbReference type="Proteomes" id="UP000799750">
    <property type="component" value="Unassembled WGS sequence"/>
</dbReference>
<dbReference type="OrthoDB" id="5411533at2759"/>
<accession>A0A6A6QG72</accession>
<feature type="region of interest" description="Disordered" evidence="1">
    <location>
        <begin position="95"/>
        <end position="182"/>
    </location>
</feature>
<feature type="domain" description="G-patch" evidence="2">
    <location>
        <begin position="181"/>
        <end position="229"/>
    </location>
</feature>
<feature type="compositionally biased region" description="Basic residues" evidence="1">
    <location>
        <begin position="33"/>
        <end position="47"/>
    </location>
</feature>
<proteinExistence type="predicted"/>
<reference evidence="3" key="1">
    <citation type="journal article" date="2020" name="Stud. Mycol.">
        <title>101 Dothideomycetes genomes: a test case for predicting lifestyles and emergence of pathogens.</title>
        <authorList>
            <person name="Haridas S."/>
            <person name="Albert R."/>
            <person name="Binder M."/>
            <person name="Bloem J."/>
            <person name="Labutti K."/>
            <person name="Salamov A."/>
            <person name="Andreopoulos B."/>
            <person name="Baker S."/>
            <person name="Barry K."/>
            <person name="Bills G."/>
            <person name="Bluhm B."/>
            <person name="Cannon C."/>
            <person name="Castanera R."/>
            <person name="Culley D."/>
            <person name="Daum C."/>
            <person name="Ezra D."/>
            <person name="Gonzalez J."/>
            <person name="Henrissat B."/>
            <person name="Kuo A."/>
            <person name="Liang C."/>
            <person name="Lipzen A."/>
            <person name="Lutzoni F."/>
            <person name="Magnuson J."/>
            <person name="Mondo S."/>
            <person name="Nolan M."/>
            <person name="Ohm R."/>
            <person name="Pangilinan J."/>
            <person name="Park H.-J."/>
            <person name="Ramirez L."/>
            <person name="Alfaro M."/>
            <person name="Sun H."/>
            <person name="Tritt A."/>
            <person name="Yoshinaga Y."/>
            <person name="Zwiers L.-H."/>
            <person name="Turgeon B."/>
            <person name="Goodwin S."/>
            <person name="Spatafora J."/>
            <person name="Crous P."/>
            <person name="Grigoriev I."/>
        </authorList>
    </citation>
    <scope>NUCLEOTIDE SEQUENCE</scope>
    <source>
        <strain evidence="3">CBS 269.34</strain>
    </source>
</reference>
<dbReference type="Pfam" id="PF01585">
    <property type="entry name" value="G-patch"/>
    <property type="match status" value="1"/>
</dbReference>
<feature type="compositionally biased region" description="Acidic residues" evidence="1">
    <location>
        <begin position="53"/>
        <end position="63"/>
    </location>
</feature>
<dbReference type="InterPro" id="IPR040052">
    <property type="entry name" value="RBM17"/>
</dbReference>
<feature type="region of interest" description="Disordered" evidence="1">
    <location>
        <begin position="213"/>
        <end position="257"/>
    </location>
</feature>
<evidence type="ECO:0000259" key="2">
    <source>
        <dbReference type="PROSITE" id="PS50174"/>
    </source>
</evidence>
<protein>
    <recommendedName>
        <fullName evidence="2">G-patch domain-containing protein</fullName>
    </recommendedName>
</protein>
<name>A0A6A6QG72_9PEZI</name>
<dbReference type="EMBL" id="MU004196">
    <property type="protein sequence ID" value="KAF2491109.1"/>
    <property type="molecule type" value="Genomic_DNA"/>
</dbReference>
<feature type="region of interest" description="Disordered" evidence="1">
    <location>
        <begin position="1"/>
        <end position="65"/>
    </location>
</feature>
<dbReference type="SMART" id="SM00443">
    <property type="entry name" value="G_patch"/>
    <property type="match status" value="1"/>
</dbReference>
<dbReference type="InterPro" id="IPR000467">
    <property type="entry name" value="G_patch_dom"/>
</dbReference>
<feature type="compositionally biased region" description="Basic and acidic residues" evidence="1">
    <location>
        <begin position="244"/>
        <end position="256"/>
    </location>
</feature>
<dbReference type="GO" id="GO:0071011">
    <property type="term" value="C:precatalytic spliceosome"/>
    <property type="evidence" value="ECO:0007669"/>
    <property type="project" value="TreeGrafter"/>
</dbReference>
<dbReference type="AlphaFoldDB" id="A0A6A6QG72"/>
<dbReference type="GO" id="GO:0003676">
    <property type="term" value="F:nucleic acid binding"/>
    <property type="evidence" value="ECO:0007669"/>
    <property type="project" value="InterPro"/>
</dbReference>
<feature type="compositionally biased region" description="Polar residues" evidence="1">
    <location>
        <begin position="122"/>
        <end position="139"/>
    </location>
</feature>
<evidence type="ECO:0000313" key="3">
    <source>
        <dbReference type="EMBL" id="KAF2491109.1"/>
    </source>
</evidence>
<sequence>MPTAEAPVGLKTTTFSEFTKNTANDDSYNPSQGKRHRGGRNKNKSKWPKPQYEEEEEPTDVDWDAVYVQGQPTSWNQWKTSSEKYRSVFEWKQKLKSTSFSSESRASEETPSDDPTAKRQRLSASITPHSTQRSTSSSEEPAMHAGLGATFPQIQPHTAQMTDNEHDASISQPQSSKLPGKAGFAKRMMEKMGHVKGQGLGPEGKGIIESLYTQTDKSRGRGGRGGQFGGANRTQIAVIKGGRRAKEEEDDPRDKPSPVIVIFGLLDGVTRGDDEARNDGGIRQEIGDYCKIFGILEKVSPVWGTGHAQAPVFVKFGSDIGAHVALDHFNDPTKAGAFQGKGTSAKFYNLEQFELGVYE</sequence>
<evidence type="ECO:0000313" key="4">
    <source>
        <dbReference type="Proteomes" id="UP000799750"/>
    </source>
</evidence>
<keyword evidence="4" id="KW-1185">Reference proteome</keyword>
<evidence type="ECO:0000256" key="1">
    <source>
        <dbReference type="SAM" id="MobiDB-lite"/>
    </source>
</evidence>
<gene>
    <name evidence="3" type="ORF">BU16DRAFT_530675</name>
</gene>
<organism evidence="3 4">
    <name type="scientific">Lophium mytilinum</name>
    <dbReference type="NCBI Taxonomy" id="390894"/>
    <lineage>
        <taxon>Eukaryota</taxon>
        <taxon>Fungi</taxon>
        <taxon>Dikarya</taxon>
        <taxon>Ascomycota</taxon>
        <taxon>Pezizomycotina</taxon>
        <taxon>Dothideomycetes</taxon>
        <taxon>Pleosporomycetidae</taxon>
        <taxon>Mytilinidiales</taxon>
        <taxon>Mytilinidiaceae</taxon>
        <taxon>Lophium</taxon>
    </lineage>
</organism>
<dbReference type="PANTHER" id="PTHR13288">
    <property type="entry name" value="SPLICING FACTOR 45 SPF45"/>
    <property type="match status" value="1"/>
</dbReference>
<dbReference type="GO" id="GO:0045292">
    <property type="term" value="P:mRNA cis splicing, via spliceosome"/>
    <property type="evidence" value="ECO:0007669"/>
    <property type="project" value="InterPro"/>
</dbReference>
<dbReference type="PANTHER" id="PTHR13288:SF8">
    <property type="entry name" value="SPLICING FACTOR 45"/>
    <property type="match status" value="1"/>
</dbReference>
<feature type="compositionally biased region" description="Polar residues" evidence="1">
    <location>
        <begin position="11"/>
        <end position="32"/>
    </location>
</feature>
<feature type="compositionally biased region" description="Polar residues" evidence="1">
    <location>
        <begin position="152"/>
        <end position="162"/>
    </location>
</feature>